<dbReference type="VEuPathDB" id="ToxoDB:LOC34619231"/>
<keyword evidence="2" id="KW-1185">Reference proteome</keyword>
<dbReference type="VEuPathDB" id="ToxoDB:cyc_02366"/>
<gene>
    <name evidence="1" type="ORF">cyc_02366</name>
</gene>
<dbReference type="EMBL" id="JROU02000288">
    <property type="protein sequence ID" value="OEH79736.1"/>
    <property type="molecule type" value="Genomic_DNA"/>
</dbReference>
<dbReference type="Proteomes" id="UP000095192">
    <property type="component" value="Unassembled WGS sequence"/>
</dbReference>
<evidence type="ECO:0000313" key="2">
    <source>
        <dbReference type="Proteomes" id="UP000095192"/>
    </source>
</evidence>
<proteinExistence type="predicted"/>
<reference evidence="1 2" key="1">
    <citation type="journal article" date="2016" name="BMC Genomics">
        <title>Comparative genomics reveals Cyclospora cayetanensis possesses coccidia-like metabolism and invasion components but unique surface antigens.</title>
        <authorList>
            <person name="Liu S."/>
            <person name="Wang L."/>
            <person name="Zheng H."/>
            <person name="Xu Z."/>
            <person name="Roellig D.M."/>
            <person name="Li N."/>
            <person name="Frace M.A."/>
            <person name="Tang K."/>
            <person name="Arrowood M.J."/>
            <person name="Moss D.M."/>
            <person name="Zhang L."/>
            <person name="Feng Y."/>
            <person name="Xiao L."/>
        </authorList>
    </citation>
    <scope>NUCLEOTIDE SEQUENCE [LARGE SCALE GENOMIC DNA]</scope>
    <source>
        <strain evidence="1 2">CHN_HEN01</strain>
    </source>
</reference>
<sequence length="190" mass="21017">MRAFGKWLKRIPFTPVSRKTHRPWSMRASGFNMELWSGLDKHSQSSACKILTNHRYSLPPHNAQIGIIRYSTQRQVLDSHHLGSSAQNQQLVSGAYDESRKLHKDVSAVRATDANAKVELLDSKKERHRQCLPPKLIVGGSTTVQPSFSITLADCASVALKRATMGTSASMAGYLPPEIVRPSTPRLSNA</sequence>
<dbReference type="InParanoid" id="A0A1D3D8F1"/>
<name>A0A1D3D8F1_9EIME</name>
<protein>
    <submittedName>
        <fullName evidence="1">Uncharacterized protein</fullName>
    </submittedName>
</protein>
<comment type="caution">
    <text evidence="1">The sequence shown here is derived from an EMBL/GenBank/DDBJ whole genome shotgun (WGS) entry which is preliminary data.</text>
</comment>
<accession>A0A1D3D8F1</accession>
<organism evidence="1 2">
    <name type="scientific">Cyclospora cayetanensis</name>
    <dbReference type="NCBI Taxonomy" id="88456"/>
    <lineage>
        <taxon>Eukaryota</taxon>
        <taxon>Sar</taxon>
        <taxon>Alveolata</taxon>
        <taxon>Apicomplexa</taxon>
        <taxon>Conoidasida</taxon>
        <taxon>Coccidia</taxon>
        <taxon>Eucoccidiorida</taxon>
        <taxon>Eimeriorina</taxon>
        <taxon>Eimeriidae</taxon>
        <taxon>Cyclospora</taxon>
    </lineage>
</organism>
<dbReference type="AlphaFoldDB" id="A0A1D3D8F1"/>
<evidence type="ECO:0000313" key="1">
    <source>
        <dbReference type="EMBL" id="OEH79736.1"/>
    </source>
</evidence>